<keyword evidence="2" id="KW-0808">Transferase</keyword>
<proteinExistence type="predicted"/>
<evidence type="ECO:0000313" key="2">
    <source>
        <dbReference type="EMBL" id="RGU56432.1"/>
    </source>
</evidence>
<name>A0A1Y3XYI3_9BACT</name>
<accession>A0A1Y3XYI3</accession>
<dbReference type="GO" id="GO:0016020">
    <property type="term" value="C:membrane"/>
    <property type="evidence" value="ECO:0007669"/>
    <property type="project" value="InterPro"/>
</dbReference>
<dbReference type="EMBL" id="QRYC01000010">
    <property type="protein sequence ID" value="RGU56432.1"/>
    <property type="molecule type" value="Genomic_DNA"/>
</dbReference>
<dbReference type="InterPro" id="IPR036890">
    <property type="entry name" value="HATPase_C_sf"/>
</dbReference>
<organism evidence="2 3">
    <name type="scientific">Odoribacter splanchnicus</name>
    <dbReference type="NCBI Taxonomy" id="28118"/>
    <lineage>
        <taxon>Bacteria</taxon>
        <taxon>Pseudomonadati</taxon>
        <taxon>Bacteroidota</taxon>
        <taxon>Bacteroidia</taxon>
        <taxon>Bacteroidales</taxon>
        <taxon>Odoribacteraceae</taxon>
        <taxon>Odoribacter</taxon>
    </lineage>
</organism>
<feature type="domain" description="Signal transduction histidine kinase internal region" evidence="1">
    <location>
        <begin position="161"/>
        <end position="238"/>
    </location>
</feature>
<dbReference type="InterPro" id="IPR010559">
    <property type="entry name" value="Sig_transdc_His_kin_internal"/>
</dbReference>
<evidence type="ECO:0000313" key="3">
    <source>
        <dbReference type="Proteomes" id="UP000284243"/>
    </source>
</evidence>
<dbReference type="GO" id="GO:0000155">
    <property type="term" value="F:phosphorelay sensor kinase activity"/>
    <property type="evidence" value="ECO:0007669"/>
    <property type="project" value="InterPro"/>
</dbReference>
<gene>
    <name evidence="2" type="ORF">DWW57_09260</name>
</gene>
<dbReference type="AlphaFoldDB" id="A0A1Y3XYI3"/>
<dbReference type="PANTHER" id="PTHR34220:SF7">
    <property type="entry name" value="SENSOR HISTIDINE KINASE YPDA"/>
    <property type="match status" value="1"/>
</dbReference>
<evidence type="ECO:0000259" key="1">
    <source>
        <dbReference type="Pfam" id="PF06580"/>
    </source>
</evidence>
<protein>
    <submittedName>
        <fullName evidence="2">Histidine kinase</fullName>
    </submittedName>
</protein>
<dbReference type="RefSeq" id="WP_046403407.1">
    <property type="nucleotide sequence ID" value="NZ_JABWDG010000059.1"/>
</dbReference>
<dbReference type="InterPro" id="IPR050640">
    <property type="entry name" value="Bact_2-comp_sensor_kinase"/>
</dbReference>
<keyword evidence="2" id="KW-0418">Kinase</keyword>
<reference evidence="2 3" key="1">
    <citation type="submission" date="2018-08" db="EMBL/GenBank/DDBJ databases">
        <title>A genome reference for cultivated species of the human gut microbiota.</title>
        <authorList>
            <person name="Zou Y."/>
            <person name="Xue W."/>
            <person name="Luo G."/>
        </authorList>
    </citation>
    <scope>NUCLEOTIDE SEQUENCE [LARGE SCALE GENOMIC DNA]</scope>
    <source>
        <strain evidence="2 3">AF16-14</strain>
    </source>
</reference>
<dbReference type="Gene3D" id="3.30.565.10">
    <property type="entry name" value="Histidine kinase-like ATPase, C-terminal domain"/>
    <property type="match status" value="1"/>
</dbReference>
<dbReference type="Proteomes" id="UP000284243">
    <property type="component" value="Unassembled WGS sequence"/>
</dbReference>
<dbReference type="Pfam" id="PF06580">
    <property type="entry name" value="His_kinase"/>
    <property type="match status" value="1"/>
</dbReference>
<comment type="caution">
    <text evidence="2">The sequence shown here is derived from an EMBL/GenBank/DDBJ whole genome shotgun (WGS) entry which is preliminary data.</text>
</comment>
<dbReference type="PANTHER" id="PTHR34220">
    <property type="entry name" value="SENSOR HISTIDINE KINASE YPDA"/>
    <property type="match status" value="1"/>
</dbReference>
<sequence>MNFKTILLYSGLFSGLGIFSFFLLVNYTGLPDRIAEALYSTGACLFFIAIFNVLGYFTLRVSSWLNIQYALNVKSRTKIIFIYALVMLAFLLLNYGLLVTAKLLIGTTHPFTFPNGGLRILIVVWLVELAILGLLLANRSMQATLRLQQQAADLQKENNTARYTALQNQLNPHFLFNSLNTLIAEIEYDPANAVHFTKNLSNVYRYVLQCQEKPLITLGEELEFMKAYLFLHKVRLGDCIHCDTDIPQDELDRLLPPLTLQLLIENVIKHNSITPGKPMSIRIGLEGDYLVVSNPIHPRKSTTSEGVGLRNLANRCKLLTGKEIGISEKYGVFTVKIPLSYE</sequence>